<keyword evidence="4" id="KW-0560">Oxidoreductase</keyword>
<feature type="binding site" evidence="6">
    <location>
        <position position="303"/>
    </location>
    <ligand>
        <name>FAD</name>
        <dbReference type="ChEBI" id="CHEBI:57692"/>
    </ligand>
</feature>
<dbReference type="InterPro" id="IPR001100">
    <property type="entry name" value="Pyr_nuc-diS_OxRdtase"/>
</dbReference>
<feature type="disulfide bond" description="Redox-active" evidence="7">
    <location>
        <begin position="40"/>
        <end position="45"/>
    </location>
</feature>
<dbReference type="FunFam" id="3.30.390.30:FF:000001">
    <property type="entry name" value="Dihydrolipoyl dehydrogenase"/>
    <property type="match status" value="1"/>
</dbReference>
<dbReference type="SUPFAM" id="SSF55424">
    <property type="entry name" value="FAD/NAD-linked reductases, dimerisation (C-terminal) domain"/>
    <property type="match status" value="1"/>
</dbReference>
<dbReference type="InterPro" id="IPR016156">
    <property type="entry name" value="FAD/NAD-linked_Rdtase_dimer_sf"/>
</dbReference>
<keyword evidence="3 6" id="KW-0274">FAD</keyword>
<feature type="domain" description="Pyridine nucleotide-disulphide oxidoreductase dimerisation" evidence="8">
    <location>
        <begin position="338"/>
        <end position="444"/>
    </location>
</feature>
<evidence type="ECO:0000256" key="6">
    <source>
        <dbReference type="PIRSR" id="PIRSR000350-3"/>
    </source>
</evidence>
<dbReference type="GO" id="GO:0050660">
    <property type="term" value="F:flavin adenine dinucleotide binding"/>
    <property type="evidence" value="ECO:0007669"/>
    <property type="project" value="TreeGrafter"/>
</dbReference>
<dbReference type="SUPFAM" id="SSF51905">
    <property type="entry name" value="FAD/NAD(P)-binding domain"/>
    <property type="match status" value="1"/>
</dbReference>
<keyword evidence="6" id="KW-0520">NAD</keyword>
<feature type="binding site" evidence="6">
    <location>
        <begin position="175"/>
        <end position="182"/>
    </location>
    <ligand>
        <name>NAD(+)</name>
        <dbReference type="ChEBI" id="CHEBI:57540"/>
    </ligand>
</feature>
<feature type="binding site" evidence="6">
    <location>
        <position position="262"/>
    </location>
    <ligand>
        <name>NAD(+)</name>
        <dbReference type="ChEBI" id="CHEBI:57540"/>
    </ligand>
</feature>
<dbReference type="PRINTS" id="PR00368">
    <property type="entry name" value="FADPNR"/>
</dbReference>
<dbReference type="STRING" id="1391654.AKJ09_03620"/>
<dbReference type="PATRIC" id="fig|1391654.3.peg.3667"/>
<keyword evidence="11" id="KW-1185">Reference proteome</keyword>
<dbReference type="InterPro" id="IPR004099">
    <property type="entry name" value="Pyr_nucl-diS_OxRdtase_dimer"/>
</dbReference>
<dbReference type="KEGG" id="llu:AKJ09_03620"/>
<dbReference type="PIRSF" id="PIRSF000350">
    <property type="entry name" value="Mercury_reductase_MerA"/>
    <property type="match status" value="1"/>
</dbReference>
<comment type="similarity">
    <text evidence="1">Belongs to the class-I pyridine nucleotide-disulfide oxidoreductase family.</text>
</comment>
<evidence type="ECO:0000256" key="1">
    <source>
        <dbReference type="ARBA" id="ARBA00007532"/>
    </source>
</evidence>
<name>A0A0K1PUB0_9BACT</name>
<keyword evidence="6" id="KW-0547">Nucleotide-binding</keyword>
<feature type="domain" description="FAD/NAD(P)-binding" evidence="9">
    <location>
        <begin position="4"/>
        <end position="315"/>
    </location>
</feature>
<dbReference type="PANTHER" id="PTHR43014:SF2">
    <property type="entry name" value="MERCURIC REDUCTASE"/>
    <property type="match status" value="1"/>
</dbReference>
<proteinExistence type="inferred from homology"/>
<dbReference type="Gene3D" id="3.50.50.60">
    <property type="entry name" value="FAD/NAD(P)-binding domain"/>
    <property type="match status" value="2"/>
</dbReference>
<dbReference type="Pfam" id="PF07992">
    <property type="entry name" value="Pyr_redox_2"/>
    <property type="match status" value="1"/>
</dbReference>
<reference evidence="10 11" key="1">
    <citation type="submission" date="2015-08" db="EMBL/GenBank/DDBJ databases">
        <authorList>
            <person name="Babu N.S."/>
            <person name="Beckwith C.J."/>
            <person name="Beseler K.G."/>
            <person name="Brison A."/>
            <person name="Carone J.V."/>
            <person name="Caskin T.P."/>
            <person name="Diamond M."/>
            <person name="Durham M.E."/>
            <person name="Foxe J.M."/>
            <person name="Go M."/>
            <person name="Henderson B.A."/>
            <person name="Jones I.B."/>
            <person name="McGettigan J.A."/>
            <person name="Micheletti S.J."/>
            <person name="Nasrallah M.E."/>
            <person name="Ortiz D."/>
            <person name="Piller C.R."/>
            <person name="Privatt S.R."/>
            <person name="Schneider S.L."/>
            <person name="Sharp S."/>
            <person name="Smith T.C."/>
            <person name="Stanton J.D."/>
            <person name="Ullery H.E."/>
            <person name="Wilson R.J."/>
            <person name="Serrano M.G."/>
            <person name="Buck G."/>
            <person name="Lee V."/>
            <person name="Wang Y."/>
            <person name="Carvalho R."/>
            <person name="Voegtly L."/>
            <person name="Shi R."/>
            <person name="Duckworth R."/>
            <person name="Johnson A."/>
            <person name="Loviza R."/>
            <person name="Walstead R."/>
            <person name="Shah Z."/>
            <person name="Kiflezghi M."/>
            <person name="Wade K."/>
            <person name="Ball S.L."/>
            <person name="Bradley K.W."/>
            <person name="Asai D.J."/>
            <person name="Bowman C.A."/>
            <person name="Russell D.A."/>
            <person name="Pope W.H."/>
            <person name="Jacobs-Sera D."/>
            <person name="Hendrix R.W."/>
            <person name="Hatfull G.F."/>
        </authorList>
    </citation>
    <scope>NUCLEOTIDE SEQUENCE [LARGE SCALE GENOMIC DNA]</scope>
    <source>
        <strain evidence="10 11">DSM 27648</strain>
    </source>
</reference>
<dbReference type="GO" id="GO:0003955">
    <property type="term" value="F:NAD(P)H dehydrogenase (quinone) activity"/>
    <property type="evidence" value="ECO:0007669"/>
    <property type="project" value="TreeGrafter"/>
</dbReference>
<dbReference type="AlphaFoldDB" id="A0A0K1PUB0"/>
<dbReference type="PANTHER" id="PTHR43014">
    <property type="entry name" value="MERCURIC REDUCTASE"/>
    <property type="match status" value="1"/>
</dbReference>
<dbReference type="PRINTS" id="PR00411">
    <property type="entry name" value="PNDRDTASEI"/>
</dbReference>
<evidence type="ECO:0000256" key="2">
    <source>
        <dbReference type="ARBA" id="ARBA00022630"/>
    </source>
</evidence>
<evidence type="ECO:0000256" key="7">
    <source>
        <dbReference type="PIRSR" id="PIRSR000350-4"/>
    </source>
</evidence>
<evidence type="ECO:0000313" key="11">
    <source>
        <dbReference type="Proteomes" id="UP000064967"/>
    </source>
</evidence>
<gene>
    <name evidence="10" type="ORF">AKJ09_03620</name>
</gene>
<evidence type="ECO:0000256" key="5">
    <source>
        <dbReference type="PIRSR" id="PIRSR000350-2"/>
    </source>
</evidence>
<evidence type="ECO:0000256" key="4">
    <source>
        <dbReference type="ARBA" id="ARBA00023002"/>
    </source>
</evidence>
<dbReference type="OrthoDB" id="9786429at2"/>
<evidence type="ECO:0000313" key="10">
    <source>
        <dbReference type="EMBL" id="AKU96956.1"/>
    </source>
</evidence>
<dbReference type="Pfam" id="PF02852">
    <property type="entry name" value="Pyr_redox_dim"/>
    <property type="match status" value="1"/>
</dbReference>
<sequence>MKTDVIVIGSGQAGIPLATRLASANKNVVLFERAALGGTCTNYGCTPTKTMVASARAAHVARTAGRLGVKVIGVEVDFPAVVARKDAVVAQWHEGIDKRIADAGERLTVIQSHARFVGTKEVEAGGKRYAADTIILNVGARPIVPKVPGLEGVPFLDNTKLMALKALPKHLLVLGGGYIGCEFGQMFRRFGAEVTVVDHHGHLLAREDEEISNALEEVFRKEGISLQLGTEVESARKDGNDVVLRLKSGKELRGSHVLVATGRRPNTDDLGCDAAGVKLDAHGFIVIDDGWATSVPGVYAVGDATGEPQFTHTSWDDHRLLYERLVSRPSHGRSDRVIPYTVFTDPQVAGVGATERALRAKNVEFESATMPFGYIARALELDEKAGTMKILIDPKTEQVLGARIVGSEAGELIHLFAALMQAKQSVRAIVDMEAVHPTFTEGVQALVMRLPRFALKT</sequence>
<keyword evidence="2" id="KW-0285">Flavoprotein</keyword>
<organism evidence="10 11">
    <name type="scientific">Labilithrix luteola</name>
    <dbReference type="NCBI Taxonomy" id="1391654"/>
    <lineage>
        <taxon>Bacteria</taxon>
        <taxon>Pseudomonadati</taxon>
        <taxon>Myxococcota</taxon>
        <taxon>Polyangia</taxon>
        <taxon>Polyangiales</taxon>
        <taxon>Labilitrichaceae</taxon>
        <taxon>Labilithrix</taxon>
    </lineage>
</organism>
<dbReference type="Gene3D" id="3.30.390.30">
    <property type="match status" value="1"/>
</dbReference>
<feature type="active site" description="Proton acceptor" evidence="5">
    <location>
        <position position="436"/>
    </location>
</feature>
<dbReference type="InterPro" id="IPR036188">
    <property type="entry name" value="FAD/NAD-bd_sf"/>
</dbReference>
<dbReference type="EMBL" id="CP012333">
    <property type="protein sequence ID" value="AKU96956.1"/>
    <property type="molecule type" value="Genomic_DNA"/>
</dbReference>
<evidence type="ECO:0000256" key="3">
    <source>
        <dbReference type="ARBA" id="ARBA00022827"/>
    </source>
</evidence>
<protein>
    <submittedName>
        <fullName evidence="10">PF00070 family, FAD-dependent NAD(P)-disulfide oxidoreductase</fullName>
    </submittedName>
</protein>
<dbReference type="InterPro" id="IPR023753">
    <property type="entry name" value="FAD/NAD-binding_dom"/>
</dbReference>
<comment type="cofactor">
    <cofactor evidence="6">
        <name>FAD</name>
        <dbReference type="ChEBI" id="CHEBI:57692"/>
    </cofactor>
    <text evidence="6">Binds 1 FAD per subunit.</text>
</comment>
<dbReference type="RefSeq" id="WP_146648174.1">
    <property type="nucleotide sequence ID" value="NZ_CP012333.1"/>
</dbReference>
<evidence type="ECO:0000259" key="8">
    <source>
        <dbReference type="Pfam" id="PF02852"/>
    </source>
</evidence>
<dbReference type="Proteomes" id="UP000064967">
    <property type="component" value="Chromosome"/>
</dbReference>
<accession>A0A0K1PUB0</accession>
<evidence type="ECO:0000259" key="9">
    <source>
        <dbReference type="Pfam" id="PF07992"/>
    </source>
</evidence>
<feature type="binding site" evidence="6">
    <location>
        <position position="49"/>
    </location>
    <ligand>
        <name>FAD</name>
        <dbReference type="ChEBI" id="CHEBI:57692"/>
    </ligand>
</feature>